<dbReference type="PROSITE" id="PS50928">
    <property type="entry name" value="ABC_TM1"/>
    <property type="match status" value="2"/>
</dbReference>
<sequence>MATLSLNKKKSERKKLKRKRKIIDTLYVKLLRDPSTNVIIAIVSIVFIIWMVIPLLLILSGAVYIPSAAETFAFRGEITTVHQTGPYHTFDINATEGIGKIVIFLQTPKGSDFDLSVIDHQDRRTGGNLNTEVKENSIPNAKYYPSNTKNERVVIKSPDLPETGIVTWDIVVYSNKGTGEYLINVAIYLEESGQITFYAFGRVFSDEKFFNFKGDSSTSFFTKNQNYEFGGYAKSILYSNGYIYTAEGFEGIEVLNVTDYNNVEEINQIKFDNSFVTDIEQRGELLFASDSRQGLMIFNVSDVGEGTDIVSITPLPTNKTEFITIHDNYAFLDYQDDGFLIYDISDPSAPELIGNATLETDSDDIKIKDNYAYLVGSYSRLMIFDISDPSNPSLYSRVEEIDGISLRAKEIQIIDDYAYLSLGSTGFVVLDISDPSNITLVHRENRRADNINVFNNKAFITSKIGDFYSIEAYNVTNPYNISHLLSYSLGIVGVEDIFYDPITDFVYVANGGDGVLILDTHDMTEFEKIYQYQDNIEITTYKLVGVSRGIVLNTLILGLVTTLISVLLGTSLAFILARYEFPGKKFFSVLALAPLIIPPFISGMGFRYFLGPNGLLNTLFLIPVFHSRFIIEGFVAICFVQSFHFYALVYLNAFSSFVNVDPSMEEQAENLGAGSFRLFFTVTLPLALPGIGAGAILVLILSMEDVGTPIIFVGMGDNFARQFLTYYIFSDFQLSSSNIITPEVCVLGGLLLVIAIAGFLVIRKYVSLRQYSMVSKGRAGQYRLSKAKWKLLIIYPFLVILFALSLIVHVGIIMMSISETLGSSNIKNMSFTLENYRLIFVSSQYNIPSFVRNTLLYSFAATILIVILGSLAAYVVSRKEFKGKAAFDSLVTVPIAIPGIVLALGYYRTFDWGTIFTNNPNSFNLFMNKFVVKAHLDPFVGIAYVLLVLSYTIRKFPFTVRAAYAGLQQMDKVLEESSFNLGAGRMKTFAKITVPMISLNVFAGSLVSFLYCLSEVSTTVFLITSELGGTLTWMMANQVNARFQIFCALGVILMFLQILSLVFTNIILGSRTEAITGV</sequence>
<feature type="transmembrane region" description="Helical" evidence="8">
    <location>
        <begin position="792"/>
        <end position="817"/>
    </location>
</feature>
<evidence type="ECO:0000256" key="8">
    <source>
        <dbReference type="RuleBase" id="RU363032"/>
    </source>
</evidence>
<feature type="transmembrane region" description="Helical" evidence="8">
    <location>
        <begin position="930"/>
        <end position="951"/>
    </location>
</feature>
<feature type="transmembrane region" description="Helical" evidence="8">
    <location>
        <begin position="629"/>
        <end position="654"/>
    </location>
</feature>
<feature type="transmembrane region" description="Helical" evidence="8">
    <location>
        <begin position="997"/>
        <end position="1023"/>
    </location>
</feature>
<feature type="transmembrane region" description="Helical" evidence="8">
    <location>
        <begin position="38"/>
        <end position="65"/>
    </location>
</feature>
<dbReference type="Pfam" id="PF08309">
    <property type="entry name" value="LVIVD"/>
    <property type="match status" value="3"/>
</dbReference>
<keyword evidence="2 8" id="KW-0813">Transport</keyword>
<evidence type="ECO:0000256" key="6">
    <source>
        <dbReference type="ARBA" id="ARBA00022989"/>
    </source>
</evidence>
<protein>
    <submittedName>
        <fullName evidence="10">ABC transporter permease subunit</fullName>
    </submittedName>
</protein>
<evidence type="ECO:0000256" key="2">
    <source>
        <dbReference type="ARBA" id="ARBA00022448"/>
    </source>
</evidence>
<dbReference type="CDD" id="cd06261">
    <property type="entry name" value="TM_PBP2"/>
    <property type="match status" value="2"/>
</dbReference>
<evidence type="ECO:0000256" key="7">
    <source>
        <dbReference type="ARBA" id="ARBA00023136"/>
    </source>
</evidence>
<evidence type="ECO:0000256" key="3">
    <source>
        <dbReference type="ARBA" id="ARBA00022475"/>
    </source>
</evidence>
<feature type="domain" description="ABC transmembrane type-1" evidence="9">
    <location>
        <begin position="851"/>
        <end position="1064"/>
    </location>
</feature>
<proteinExistence type="inferred from homology"/>
<dbReference type="InterPro" id="IPR035906">
    <property type="entry name" value="MetI-like_sf"/>
</dbReference>
<feature type="transmembrane region" description="Helical" evidence="8">
    <location>
        <begin position="1043"/>
        <end position="1068"/>
    </location>
</feature>
<evidence type="ECO:0000256" key="5">
    <source>
        <dbReference type="ARBA" id="ARBA00022692"/>
    </source>
</evidence>
<dbReference type="GO" id="GO:0055085">
    <property type="term" value="P:transmembrane transport"/>
    <property type="evidence" value="ECO:0007669"/>
    <property type="project" value="InterPro"/>
</dbReference>
<organism evidence="10">
    <name type="scientific">Candidatus Heimdallarchaeum aukensis</name>
    <dbReference type="NCBI Taxonomy" id="2876573"/>
    <lineage>
        <taxon>Archaea</taxon>
        <taxon>Promethearchaeati</taxon>
        <taxon>Candidatus Heimdallarchaeota</taxon>
        <taxon>Candidatus Heimdallarchaeia (ex Rinke et al. 2021) (nom. nud.)</taxon>
        <taxon>Candidatus Heimdallarchaeales</taxon>
        <taxon>Candidatus Heimdallarchaeaceae</taxon>
        <taxon>Candidatus Heimdallarchaeum</taxon>
    </lineage>
</organism>
<evidence type="ECO:0000313" key="10">
    <source>
        <dbReference type="EMBL" id="UJG41946.1"/>
    </source>
</evidence>
<dbReference type="Gene3D" id="1.10.3720.10">
    <property type="entry name" value="MetI-like"/>
    <property type="match status" value="2"/>
</dbReference>
<evidence type="ECO:0000259" key="9">
    <source>
        <dbReference type="PROSITE" id="PS50928"/>
    </source>
</evidence>
<dbReference type="Pfam" id="PF00528">
    <property type="entry name" value="BPD_transp_1"/>
    <property type="match status" value="2"/>
</dbReference>
<dbReference type="InterPro" id="IPR000515">
    <property type="entry name" value="MetI-like"/>
</dbReference>
<feature type="transmembrane region" description="Helical" evidence="8">
    <location>
        <begin position="889"/>
        <end position="910"/>
    </location>
</feature>
<feature type="transmembrane region" description="Helical" evidence="8">
    <location>
        <begin position="675"/>
        <end position="701"/>
    </location>
</feature>
<dbReference type="PANTHER" id="PTHR43357:SF3">
    <property type="entry name" value="FE(3+)-TRANSPORT SYSTEM PERMEASE PROTEIN FBPB 2"/>
    <property type="match status" value="1"/>
</dbReference>
<feature type="transmembrane region" description="Helical" evidence="8">
    <location>
        <begin position="589"/>
        <end position="609"/>
    </location>
</feature>
<accession>A0A9Y1BNA2</accession>
<dbReference type="SUPFAM" id="SSF161098">
    <property type="entry name" value="MetI-like"/>
    <property type="match status" value="2"/>
</dbReference>
<dbReference type="GO" id="GO:0005886">
    <property type="term" value="C:plasma membrane"/>
    <property type="evidence" value="ECO:0007669"/>
    <property type="project" value="UniProtKB-SubCell"/>
</dbReference>
<dbReference type="PANTHER" id="PTHR43357">
    <property type="entry name" value="INNER MEMBRANE ABC TRANSPORTER PERMEASE PROTEIN YDCV"/>
    <property type="match status" value="1"/>
</dbReference>
<dbReference type="AlphaFoldDB" id="A0A9Y1BNA2"/>
<comment type="subcellular location">
    <subcellularLocation>
        <location evidence="1">Cell inner membrane</location>
        <topology evidence="1">Multi-pass membrane protein</topology>
    </subcellularLocation>
    <subcellularLocation>
        <location evidence="8">Cell membrane</location>
        <topology evidence="8">Multi-pass membrane protein</topology>
    </subcellularLocation>
</comment>
<keyword evidence="4" id="KW-0997">Cell inner membrane</keyword>
<comment type="similarity">
    <text evidence="8">Belongs to the binding-protein-dependent transport system permease family.</text>
</comment>
<name>A0A9Y1BNA2_9ARCH</name>
<dbReference type="Proteomes" id="UP001201020">
    <property type="component" value="Chromosome"/>
</dbReference>
<dbReference type="EMBL" id="CP084166">
    <property type="protein sequence ID" value="UJG41946.1"/>
    <property type="molecule type" value="Genomic_DNA"/>
</dbReference>
<dbReference type="InterPro" id="IPR013211">
    <property type="entry name" value="LVIVD"/>
</dbReference>
<evidence type="ECO:0000256" key="4">
    <source>
        <dbReference type="ARBA" id="ARBA00022519"/>
    </source>
</evidence>
<keyword evidence="5 8" id="KW-0812">Transmembrane</keyword>
<feature type="transmembrane region" description="Helical" evidence="8">
    <location>
        <begin position="739"/>
        <end position="762"/>
    </location>
</feature>
<keyword evidence="3" id="KW-1003">Cell membrane</keyword>
<feature type="transmembrane region" description="Helical" evidence="8">
    <location>
        <begin position="555"/>
        <end position="577"/>
    </location>
</feature>
<gene>
    <name evidence="10" type="ORF">K9W45_05640</name>
</gene>
<keyword evidence="7 8" id="KW-0472">Membrane</keyword>
<feature type="domain" description="ABC transmembrane type-1" evidence="9">
    <location>
        <begin position="551"/>
        <end position="762"/>
    </location>
</feature>
<reference evidence="10" key="1">
    <citation type="journal article" date="2022" name="Nat. Microbiol.">
        <title>Unique mobile elements and scalable gene flow at the prokaryote-eukaryote boundary revealed by circularized Asgard archaea genomes.</title>
        <authorList>
            <person name="Wu F."/>
            <person name="Speth D.R."/>
            <person name="Philosof A."/>
            <person name="Cremiere A."/>
            <person name="Narayanan A."/>
            <person name="Barco R.A."/>
            <person name="Connon S.A."/>
            <person name="Amend J.P."/>
            <person name="Antoshechkin I.A."/>
            <person name="Orphan V.J."/>
        </authorList>
    </citation>
    <scope>NUCLEOTIDE SEQUENCE</scope>
    <source>
        <strain evidence="10">PM71</strain>
    </source>
</reference>
<dbReference type="SUPFAM" id="SSF50969">
    <property type="entry name" value="YVTN repeat-like/Quinoprotein amine dehydrogenase"/>
    <property type="match status" value="1"/>
</dbReference>
<evidence type="ECO:0000256" key="1">
    <source>
        <dbReference type="ARBA" id="ARBA00004429"/>
    </source>
</evidence>
<keyword evidence="6 8" id="KW-1133">Transmembrane helix</keyword>
<feature type="transmembrane region" description="Helical" evidence="8">
    <location>
        <begin position="855"/>
        <end position="877"/>
    </location>
</feature>
<dbReference type="InterPro" id="IPR011044">
    <property type="entry name" value="Quino_amine_DH_bsu"/>
</dbReference>